<evidence type="ECO:0000256" key="3">
    <source>
        <dbReference type="ARBA" id="ARBA00022968"/>
    </source>
</evidence>
<dbReference type="GO" id="GO:0030313">
    <property type="term" value="C:cell envelope"/>
    <property type="evidence" value="ECO:0007669"/>
    <property type="project" value="UniProtKB-SubCell"/>
</dbReference>
<proteinExistence type="predicted"/>
<dbReference type="PROSITE" id="PS51352">
    <property type="entry name" value="THIOREDOXIN_2"/>
    <property type="match status" value="1"/>
</dbReference>
<name>A0A3A4KT44_9NOCA</name>
<feature type="domain" description="Thioredoxin" evidence="7">
    <location>
        <begin position="55"/>
        <end position="189"/>
    </location>
</feature>
<gene>
    <name evidence="8" type="ORF">D5S18_06515</name>
</gene>
<dbReference type="PANTHER" id="PTHR42852">
    <property type="entry name" value="THIOL:DISULFIDE INTERCHANGE PROTEIN DSBE"/>
    <property type="match status" value="1"/>
</dbReference>
<evidence type="ECO:0000256" key="5">
    <source>
        <dbReference type="ARBA" id="ARBA00023284"/>
    </source>
</evidence>
<feature type="compositionally biased region" description="Low complexity" evidence="6">
    <location>
        <begin position="40"/>
        <end position="52"/>
    </location>
</feature>
<dbReference type="InterPro" id="IPR050553">
    <property type="entry name" value="Thioredoxin_ResA/DsbE_sf"/>
</dbReference>
<organism evidence="8 9">
    <name type="scientific">Nocardia panacis</name>
    <dbReference type="NCBI Taxonomy" id="2340916"/>
    <lineage>
        <taxon>Bacteria</taxon>
        <taxon>Bacillati</taxon>
        <taxon>Actinomycetota</taxon>
        <taxon>Actinomycetes</taxon>
        <taxon>Mycobacteriales</taxon>
        <taxon>Nocardiaceae</taxon>
        <taxon>Nocardia</taxon>
    </lineage>
</organism>
<feature type="region of interest" description="Disordered" evidence="6">
    <location>
        <begin position="27"/>
        <end position="53"/>
    </location>
</feature>
<dbReference type="SUPFAM" id="SSF52833">
    <property type="entry name" value="Thioredoxin-like"/>
    <property type="match status" value="1"/>
</dbReference>
<accession>A0A3A4KT44</accession>
<comment type="caution">
    <text evidence="8">The sequence shown here is derived from an EMBL/GenBank/DDBJ whole genome shotgun (WGS) entry which is preliminary data.</text>
</comment>
<evidence type="ECO:0000313" key="8">
    <source>
        <dbReference type="EMBL" id="RJO78060.1"/>
    </source>
</evidence>
<dbReference type="Proteomes" id="UP000266677">
    <property type="component" value="Unassembled WGS sequence"/>
</dbReference>
<keyword evidence="9" id="KW-1185">Reference proteome</keyword>
<sequence length="213" mass="21256">MPAVWRWALLVAVALVALAVALWPRGGSRDAARPAGTVESAGAATSSDRAAAGLPQCPRPAPDAVGRGPLAGLTLDCLADGSPVDLAAALAGKPAVLNLWAYWCGPCRKELPDLSAYAARAGTAVTVLTVHADPAPTKGLGLLAALRQDGGSVRIPGVEDADGKVRAAVGAPNVLPVTVLLRADGSIAKTVVRPFAGVEDIVATVAAELGVAA</sequence>
<protein>
    <submittedName>
        <fullName evidence="8">TlpA family protein disulfide reductase</fullName>
    </submittedName>
</protein>
<dbReference type="InterPro" id="IPR036249">
    <property type="entry name" value="Thioredoxin-like_sf"/>
</dbReference>
<comment type="subcellular location">
    <subcellularLocation>
        <location evidence="1">Cell envelope</location>
    </subcellularLocation>
</comment>
<dbReference type="EMBL" id="QZFU01000014">
    <property type="protein sequence ID" value="RJO78060.1"/>
    <property type="molecule type" value="Genomic_DNA"/>
</dbReference>
<evidence type="ECO:0000256" key="2">
    <source>
        <dbReference type="ARBA" id="ARBA00022748"/>
    </source>
</evidence>
<dbReference type="AlphaFoldDB" id="A0A3A4KT44"/>
<dbReference type="Pfam" id="PF08534">
    <property type="entry name" value="Redoxin"/>
    <property type="match status" value="1"/>
</dbReference>
<keyword evidence="3" id="KW-0812">Transmembrane</keyword>
<keyword evidence="2" id="KW-0201">Cytochrome c-type biogenesis</keyword>
<keyword evidence="4" id="KW-1015">Disulfide bond</keyword>
<dbReference type="CDD" id="cd02966">
    <property type="entry name" value="TlpA_like_family"/>
    <property type="match status" value="1"/>
</dbReference>
<reference evidence="8 9" key="1">
    <citation type="submission" date="2018-09" db="EMBL/GenBank/DDBJ databases">
        <title>YIM PH21274 draft genome.</title>
        <authorList>
            <person name="Miao C."/>
        </authorList>
    </citation>
    <scope>NUCLEOTIDE SEQUENCE [LARGE SCALE GENOMIC DNA]</scope>
    <source>
        <strain evidence="8 9">YIM PH 21724</strain>
    </source>
</reference>
<evidence type="ECO:0000313" key="9">
    <source>
        <dbReference type="Proteomes" id="UP000266677"/>
    </source>
</evidence>
<dbReference type="PANTHER" id="PTHR42852:SF6">
    <property type="entry name" value="THIOL:DISULFIDE INTERCHANGE PROTEIN DSBE"/>
    <property type="match status" value="1"/>
</dbReference>
<evidence type="ECO:0000256" key="4">
    <source>
        <dbReference type="ARBA" id="ARBA00023157"/>
    </source>
</evidence>
<evidence type="ECO:0000259" key="7">
    <source>
        <dbReference type="PROSITE" id="PS51352"/>
    </source>
</evidence>
<evidence type="ECO:0000256" key="1">
    <source>
        <dbReference type="ARBA" id="ARBA00004196"/>
    </source>
</evidence>
<dbReference type="InterPro" id="IPR013740">
    <property type="entry name" value="Redoxin"/>
</dbReference>
<dbReference type="InterPro" id="IPR017937">
    <property type="entry name" value="Thioredoxin_CS"/>
</dbReference>
<dbReference type="PROSITE" id="PS00194">
    <property type="entry name" value="THIOREDOXIN_1"/>
    <property type="match status" value="1"/>
</dbReference>
<dbReference type="GO" id="GO:0016491">
    <property type="term" value="F:oxidoreductase activity"/>
    <property type="evidence" value="ECO:0007669"/>
    <property type="project" value="InterPro"/>
</dbReference>
<dbReference type="GO" id="GO:0017004">
    <property type="term" value="P:cytochrome complex assembly"/>
    <property type="evidence" value="ECO:0007669"/>
    <property type="project" value="UniProtKB-KW"/>
</dbReference>
<dbReference type="OrthoDB" id="9796554at2"/>
<keyword evidence="3" id="KW-0735">Signal-anchor</keyword>
<evidence type="ECO:0000256" key="6">
    <source>
        <dbReference type="SAM" id="MobiDB-lite"/>
    </source>
</evidence>
<dbReference type="Gene3D" id="3.40.30.10">
    <property type="entry name" value="Glutaredoxin"/>
    <property type="match status" value="1"/>
</dbReference>
<dbReference type="InterPro" id="IPR013766">
    <property type="entry name" value="Thioredoxin_domain"/>
</dbReference>
<keyword evidence="5" id="KW-0676">Redox-active center</keyword>